<proteinExistence type="predicted"/>
<dbReference type="EMBL" id="CP022530">
    <property type="protein sequence ID" value="ASP40346.1"/>
    <property type="molecule type" value="Genomic_DNA"/>
</dbReference>
<protein>
    <submittedName>
        <fullName evidence="2">Uncharacterized protein</fullName>
    </submittedName>
</protein>
<reference evidence="2 3" key="1">
    <citation type="submission" date="2017-07" db="EMBL/GenBank/DDBJ databases">
        <title>Annotated genome sequence of Bacterioplanes sanyensis isolated from Red Sea.</title>
        <authorList>
            <person name="Rehman Z.U."/>
        </authorList>
    </citation>
    <scope>NUCLEOTIDE SEQUENCE [LARGE SCALE GENOMIC DNA]</scope>
    <source>
        <strain evidence="2 3">NV9</strain>
    </source>
</reference>
<evidence type="ECO:0000256" key="1">
    <source>
        <dbReference type="SAM" id="Phobius"/>
    </source>
</evidence>
<dbReference type="AlphaFoldDB" id="A0A222FP85"/>
<accession>A0A222FP85</accession>
<dbReference type="RefSeq" id="WP_094061513.1">
    <property type="nucleotide sequence ID" value="NZ_CP022530.1"/>
</dbReference>
<name>A0A222FP85_9GAMM</name>
<dbReference type="KEGG" id="bsan:CHH28_17420"/>
<evidence type="ECO:0000313" key="3">
    <source>
        <dbReference type="Proteomes" id="UP000202440"/>
    </source>
</evidence>
<dbReference type="OrthoDB" id="5884859at2"/>
<evidence type="ECO:0000313" key="2">
    <source>
        <dbReference type="EMBL" id="ASP40346.1"/>
    </source>
</evidence>
<feature type="transmembrane region" description="Helical" evidence="1">
    <location>
        <begin position="49"/>
        <end position="71"/>
    </location>
</feature>
<dbReference type="Proteomes" id="UP000202440">
    <property type="component" value="Chromosome"/>
</dbReference>
<keyword evidence="3" id="KW-1185">Reference proteome</keyword>
<organism evidence="2 3">
    <name type="scientific">Bacterioplanes sanyensis</name>
    <dbReference type="NCBI Taxonomy" id="1249553"/>
    <lineage>
        <taxon>Bacteria</taxon>
        <taxon>Pseudomonadati</taxon>
        <taxon>Pseudomonadota</taxon>
        <taxon>Gammaproteobacteria</taxon>
        <taxon>Oceanospirillales</taxon>
        <taxon>Oceanospirillaceae</taxon>
        <taxon>Bacterioplanes</taxon>
    </lineage>
</organism>
<sequence>MQILICNAPQIDANGYASCAAWQLADYESLVQQPDLTQLSTLFTEFDPALFGMMLTAFMVTFAAGHGVGIVSRLMQRT</sequence>
<keyword evidence="1" id="KW-0472">Membrane</keyword>
<keyword evidence="1" id="KW-1133">Transmembrane helix</keyword>
<gene>
    <name evidence="2" type="ORF">CHH28_17420</name>
</gene>
<keyword evidence="1" id="KW-0812">Transmembrane</keyword>